<keyword evidence="2" id="KW-1185">Reference proteome</keyword>
<protein>
    <submittedName>
        <fullName evidence="1">Uncharacterized protein</fullName>
    </submittedName>
</protein>
<dbReference type="EMBL" id="PIPM01000001">
    <property type="protein sequence ID" value="RUO36269.1"/>
    <property type="molecule type" value="Genomic_DNA"/>
</dbReference>
<name>A0A432WRB5_9GAMM</name>
<evidence type="ECO:0000313" key="2">
    <source>
        <dbReference type="Proteomes" id="UP000288405"/>
    </source>
</evidence>
<evidence type="ECO:0000313" key="1">
    <source>
        <dbReference type="EMBL" id="RUO36269.1"/>
    </source>
</evidence>
<organism evidence="1 2">
    <name type="scientific">Aliidiomarina sanyensis</name>
    <dbReference type="NCBI Taxonomy" id="1249555"/>
    <lineage>
        <taxon>Bacteria</taxon>
        <taxon>Pseudomonadati</taxon>
        <taxon>Pseudomonadota</taxon>
        <taxon>Gammaproteobacteria</taxon>
        <taxon>Alteromonadales</taxon>
        <taxon>Idiomarinaceae</taxon>
        <taxon>Aliidiomarina</taxon>
    </lineage>
</organism>
<dbReference type="AlphaFoldDB" id="A0A432WRB5"/>
<sequence>MWTLVKITLGRLPVWLVATTFILASCVPIQQEVVVVPQTTGSVWDAHTGDAVSQVTLRARTENDEFYPSPPLTSDTPGQFSIPLWEEERTTWRLPTVGGSYRSGYVLEVSHADFMNGYMLIAFIHPFQRQTDGYPVLMYREYTPLPDLLEACTLRPATRHAWTLASDLNRLAREDWFNALFISFGAEIYMIEEYLDSELNHFYRSCGISGEEQLAIQRTYRSAIELLIQNEAYLRTPNARRQGF</sequence>
<reference evidence="1 2" key="1">
    <citation type="journal article" date="2011" name="Front. Microbiol.">
        <title>Genomic signatures of strain selection and enhancement in Bacillus atrophaeus var. globigii, a historical biowarfare simulant.</title>
        <authorList>
            <person name="Gibbons H.S."/>
            <person name="Broomall S.M."/>
            <person name="McNew L.A."/>
            <person name="Daligault H."/>
            <person name="Chapman C."/>
            <person name="Bruce D."/>
            <person name="Karavis M."/>
            <person name="Krepps M."/>
            <person name="McGregor P.A."/>
            <person name="Hong C."/>
            <person name="Park K.H."/>
            <person name="Akmal A."/>
            <person name="Feldman A."/>
            <person name="Lin J.S."/>
            <person name="Chang W.E."/>
            <person name="Higgs B.W."/>
            <person name="Demirev P."/>
            <person name="Lindquist J."/>
            <person name="Liem A."/>
            <person name="Fochler E."/>
            <person name="Read T.D."/>
            <person name="Tapia R."/>
            <person name="Johnson S."/>
            <person name="Bishop-Lilly K.A."/>
            <person name="Detter C."/>
            <person name="Han C."/>
            <person name="Sozhamannan S."/>
            <person name="Rosenzweig C.N."/>
            <person name="Skowronski E.W."/>
        </authorList>
    </citation>
    <scope>NUCLEOTIDE SEQUENCE [LARGE SCALE GENOMIC DNA]</scope>
    <source>
        <strain evidence="1 2">GYP-17</strain>
    </source>
</reference>
<proteinExistence type="predicted"/>
<gene>
    <name evidence="1" type="ORF">CWE11_00155</name>
</gene>
<dbReference type="RefSeq" id="WP_126775581.1">
    <property type="nucleotide sequence ID" value="NZ_PIPM01000001.1"/>
</dbReference>
<accession>A0A432WRB5</accession>
<dbReference type="OrthoDB" id="9803751at2"/>
<dbReference type="PROSITE" id="PS51257">
    <property type="entry name" value="PROKAR_LIPOPROTEIN"/>
    <property type="match status" value="1"/>
</dbReference>
<dbReference type="Proteomes" id="UP000288405">
    <property type="component" value="Unassembled WGS sequence"/>
</dbReference>
<comment type="caution">
    <text evidence="1">The sequence shown here is derived from an EMBL/GenBank/DDBJ whole genome shotgun (WGS) entry which is preliminary data.</text>
</comment>